<organism evidence="3 4">
    <name type="scientific">Linum tenue</name>
    <dbReference type="NCBI Taxonomy" id="586396"/>
    <lineage>
        <taxon>Eukaryota</taxon>
        <taxon>Viridiplantae</taxon>
        <taxon>Streptophyta</taxon>
        <taxon>Embryophyta</taxon>
        <taxon>Tracheophyta</taxon>
        <taxon>Spermatophyta</taxon>
        <taxon>Magnoliopsida</taxon>
        <taxon>eudicotyledons</taxon>
        <taxon>Gunneridae</taxon>
        <taxon>Pentapetalae</taxon>
        <taxon>rosids</taxon>
        <taxon>fabids</taxon>
        <taxon>Malpighiales</taxon>
        <taxon>Linaceae</taxon>
        <taxon>Linum</taxon>
    </lineage>
</organism>
<dbReference type="PANTHER" id="PTHR35546">
    <property type="entry name" value="F-BOX PROTEIN INTERACTION DOMAIN PROTEIN-RELATED"/>
    <property type="match status" value="1"/>
</dbReference>
<protein>
    <recommendedName>
        <fullName evidence="5">F-box domain-containing protein</fullName>
    </recommendedName>
</protein>
<dbReference type="Gene3D" id="1.20.1280.50">
    <property type="match status" value="1"/>
</dbReference>
<dbReference type="InterPro" id="IPR056592">
    <property type="entry name" value="Beta-prop_At3g26010-like"/>
</dbReference>
<evidence type="ECO:0000259" key="2">
    <source>
        <dbReference type="Pfam" id="PF24750"/>
    </source>
</evidence>
<comment type="caution">
    <text evidence="3">The sequence shown here is derived from an EMBL/GenBank/DDBJ whole genome shotgun (WGS) entry which is preliminary data.</text>
</comment>
<gene>
    <name evidence="3" type="ORF">LITE_LOCUS10641</name>
</gene>
<proteinExistence type="predicted"/>
<dbReference type="InterPro" id="IPR055290">
    <property type="entry name" value="At3g26010-like"/>
</dbReference>
<name>A0AAV0IRA7_9ROSI</name>
<evidence type="ECO:0000259" key="1">
    <source>
        <dbReference type="Pfam" id="PF00646"/>
    </source>
</evidence>
<accession>A0AAV0IRA7</accession>
<dbReference type="InterPro" id="IPR001810">
    <property type="entry name" value="F-box_dom"/>
</dbReference>
<dbReference type="PANTHER" id="PTHR35546:SF25">
    <property type="entry name" value="F-BOX DOMAIN-CONTAINING PROTEIN"/>
    <property type="match status" value="1"/>
</dbReference>
<dbReference type="Pfam" id="PF24750">
    <property type="entry name" value="b-prop_At3g26010-like"/>
    <property type="match status" value="1"/>
</dbReference>
<keyword evidence="4" id="KW-1185">Reference proteome</keyword>
<dbReference type="EMBL" id="CAMGYJ010000004">
    <property type="protein sequence ID" value="CAI0400171.1"/>
    <property type="molecule type" value="Genomic_DNA"/>
</dbReference>
<reference evidence="3" key="1">
    <citation type="submission" date="2022-08" db="EMBL/GenBank/DDBJ databases">
        <authorList>
            <person name="Gutierrez-Valencia J."/>
        </authorList>
    </citation>
    <scope>NUCLEOTIDE SEQUENCE</scope>
</reference>
<feature type="domain" description="F-box protein At3g26010-like beta-propeller" evidence="2">
    <location>
        <begin position="125"/>
        <end position="371"/>
    </location>
</feature>
<dbReference type="Proteomes" id="UP001154282">
    <property type="component" value="Unassembled WGS sequence"/>
</dbReference>
<evidence type="ECO:0008006" key="5">
    <source>
        <dbReference type="Google" id="ProtNLM"/>
    </source>
</evidence>
<sequence>MGSKIADNPISKLGDDLLEEILIRLPNPKFSSRCRPVCKRWNSMISNPTFNRRFVSHHRSKNETGGEPPLLFPSDDHPLSSILSFLPVPGEIRSKFRVWDSFKDLVLCGFNGRQWDTDPELGRLFLICNPFTKQWVALPLALETKSRSCETTEAKLVCQEAPKANSTLDLGDGQVFVYSDYQFRVLVRHSEMGYCSELQVFCSESCKWSRRKDPCPHSHTVSLNGKEYWIIRKTNEATLVRFDPFRLNVCQTTVDDDIYFFRRAGGGLLDHFSTSRGALYVSTCNYPNVLTIRRWEEGSWTWTTCYETRLETLKRNSGPEVGGLKVASLLAQHPEKPEVLFLQCHCDKIMTSVYSCNLRTEKLELVADQMTYGAFGRWKVFQPRTICFSTPIPSYQNLLGMYSGSYNDLVQSRKSI</sequence>
<evidence type="ECO:0000313" key="4">
    <source>
        <dbReference type="Proteomes" id="UP001154282"/>
    </source>
</evidence>
<dbReference type="AlphaFoldDB" id="A0AAV0IRA7"/>
<feature type="domain" description="F-box" evidence="1">
    <location>
        <begin position="10"/>
        <end position="52"/>
    </location>
</feature>
<dbReference type="Pfam" id="PF00646">
    <property type="entry name" value="F-box"/>
    <property type="match status" value="1"/>
</dbReference>
<evidence type="ECO:0000313" key="3">
    <source>
        <dbReference type="EMBL" id="CAI0400171.1"/>
    </source>
</evidence>
<dbReference type="InterPro" id="IPR036047">
    <property type="entry name" value="F-box-like_dom_sf"/>
</dbReference>
<dbReference type="SUPFAM" id="SSF81383">
    <property type="entry name" value="F-box domain"/>
    <property type="match status" value="1"/>
</dbReference>